<organism evidence="1 2">
    <name type="scientific">Anaerostipes rhamnosivorans</name>
    <dbReference type="NCBI Taxonomy" id="1229621"/>
    <lineage>
        <taxon>Bacteria</taxon>
        <taxon>Bacillati</taxon>
        <taxon>Bacillota</taxon>
        <taxon>Clostridia</taxon>
        <taxon>Lachnospirales</taxon>
        <taxon>Lachnospiraceae</taxon>
        <taxon>Anaerostipes</taxon>
    </lineage>
</organism>
<dbReference type="KEGG" id="arf:AR1Y2_2709"/>
<name>A0A4P8IJF0_9FIRM</name>
<keyword evidence="2" id="KW-1185">Reference proteome</keyword>
<evidence type="ECO:0000313" key="2">
    <source>
        <dbReference type="Proteomes" id="UP000298653"/>
    </source>
</evidence>
<gene>
    <name evidence="1" type="ORF">AR1Y2_2709</name>
</gene>
<reference evidence="1 2" key="1">
    <citation type="submission" date="2019-05" db="EMBL/GenBank/DDBJ databases">
        <title>Complete genome sequencing of Anaerostipes rhamnosivorans.</title>
        <authorList>
            <person name="Bui T.P.N."/>
            <person name="de Vos W.M."/>
        </authorList>
    </citation>
    <scope>NUCLEOTIDE SEQUENCE [LARGE SCALE GENOMIC DNA]</scope>
    <source>
        <strain evidence="1 2">1y2</strain>
    </source>
</reference>
<dbReference type="EMBL" id="CP040058">
    <property type="protein sequence ID" value="QCP36163.1"/>
    <property type="molecule type" value="Genomic_DNA"/>
</dbReference>
<protein>
    <submittedName>
        <fullName evidence="1">Uncharacterized protein</fullName>
    </submittedName>
</protein>
<proteinExistence type="predicted"/>
<dbReference type="AlphaFoldDB" id="A0A4P8IJF0"/>
<accession>A0A4P8IJF0</accession>
<sequence length="52" mass="6327">MQRIEGKLIEIYPHYILIEVEKKKGKYRECFLNKDIFFGNVKIQKARREKAI</sequence>
<evidence type="ECO:0000313" key="1">
    <source>
        <dbReference type="EMBL" id="QCP36163.1"/>
    </source>
</evidence>
<dbReference type="Proteomes" id="UP000298653">
    <property type="component" value="Chromosome"/>
</dbReference>